<evidence type="ECO:0000256" key="3">
    <source>
        <dbReference type="ARBA" id="ARBA00022801"/>
    </source>
</evidence>
<evidence type="ECO:0000259" key="12">
    <source>
        <dbReference type="PROSITE" id="PS51198"/>
    </source>
</evidence>
<evidence type="ECO:0000256" key="4">
    <source>
        <dbReference type="ARBA" id="ARBA00022806"/>
    </source>
</evidence>
<feature type="domain" description="UvrD-like helicase C-terminal" evidence="13">
    <location>
        <begin position="289"/>
        <end position="531"/>
    </location>
</feature>
<evidence type="ECO:0000256" key="2">
    <source>
        <dbReference type="ARBA" id="ARBA00022741"/>
    </source>
</evidence>
<dbReference type="InterPro" id="IPR013986">
    <property type="entry name" value="DExx_box_DNA_helicase_dom_sf"/>
</dbReference>
<evidence type="ECO:0000256" key="5">
    <source>
        <dbReference type="ARBA" id="ARBA00022840"/>
    </source>
</evidence>
<dbReference type="CDD" id="cd17932">
    <property type="entry name" value="DEXQc_UvrD"/>
    <property type="match status" value="1"/>
</dbReference>
<feature type="domain" description="UvrD-like helicase ATP-binding" evidence="12">
    <location>
        <begin position="5"/>
        <end position="288"/>
    </location>
</feature>
<dbReference type="GO" id="GO:0005829">
    <property type="term" value="C:cytosol"/>
    <property type="evidence" value="ECO:0007669"/>
    <property type="project" value="TreeGrafter"/>
</dbReference>
<evidence type="ECO:0000259" key="13">
    <source>
        <dbReference type="PROSITE" id="PS51217"/>
    </source>
</evidence>
<dbReference type="Gene3D" id="1.10.486.10">
    <property type="entry name" value="PCRA, domain 4"/>
    <property type="match status" value="2"/>
</dbReference>
<dbReference type="EC" id="5.6.2.4" evidence="9"/>
<reference evidence="14 15" key="1">
    <citation type="journal article" date="2015" name="Nature">
        <title>rRNA introns, odd ribosomes, and small enigmatic genomes across a large radiation of phyla.</title>
        <authorList>
            <person name="Brown C.T."/>
            <person name="Hug L.A."/>
            <person name="Thomas B.C."/>
            <person name="Sharon I."/>
            <person name="Castelle C.J."/>
            <person name="Singh A."/>
            <person name="Wilkins M.J."/>
            <person name="Williams K.H."/>
            <person name="Banfield J.F."/>
        </authorList>
    </citation>
    <scope>NUCLEOTIDE SEQUENCE [LARGE SCALE GENOMIC DNA]</scope>
</reference>
<evidence type="ECO:0000256" key="1">
    <source>
        <dbReference type="ARBA" id="ARBA00009922"/>
    </source>
</evidence>
<keyword evidence="3 11" id="KW-0378">Hydrolase</keyword>
<dbReference type="PANTHER" id="PTHR11070:SF2">
    <property type="entry name" value="ATP-DEPENDENT DNA HELICASE SRS2"/>
    <property type="match status" value="1"/>
</dbReference>
<protein>
    <recommendedName>
        <fullName evidence="9">DNA 3'-5' helicase</fullName>
        <ecNumber evidence="9">5.6.2.4</ecNumber>
    </recommendedName>
</protein>
<dbReference type="PROSITE" id="PS51217">
    <property type="entry name" value="UVRD_HELICASE_CTER"/>
    <property type="match status" value="1"/>
</dbReference>
<dbReference type="GO" id="GO:0043138">
    <property type="term" value="F:3'-5' DNA helicase activity"/>
    <property type="evidence" value="ECO:0007669"/>
    <property type="project" value="UniProtKB-EC"/>
</dbReference>
<dbReference type="Gene3D" id="1.10.10.160">
    <property type="match status" value="1"/>
</dbReference>
<dbReference type="PANTHER" id="PTHR11070">
    <property type="entry name" value="UVRD / RECB / PCRA DNA HELICASE FAMILY MEMBER"/>
    <property type="match status" value="1"/>
</dbReference>
<dbReference type="AlphaFoldDB" id="A0A0G1C3S3"/>
<keyword evidence="4 11" id="KW-0347">Helicase</keyword>
<evidence type="ECO:0000256" key="9">
    <source>
        <dbReference type="ARBA" id="ARBA00034808"/>
    </source>
</evidence>
<keyword evidence="5 11" id="KW-0067">ATP-binding</keyword>
<keyword evidence="7" id="KW-0413">Isomerase</keyword>
<dbReference type="GO" id="GO:0000725">
    <property type="term" value="P:recombinational repair"/>
    <property type="evidence" value="ECO:0007669"/>
    <property type="project" value="TreeGrafter"/>
</dbReference>
<dbReference type="Gene3D" id="3.30.160.800">
    <property type="match status" value="1"/>
</dbReference>
<dbReference type="PATRIC" id="fig|1618615.3.peg.349"/>
<organism evidence="14 15">
    <name type="scientific">Candidatus Azambacteria bacterium GW2011_GWB1_42_17</name>
    <dbReference type="NCBI Taxonomy" id="1618615"/>
    <lineage>
        <taxon>Bacteria</taxon>
        <taxon>Candidatus Azamiibacteriota</taxon>
    </lineage>
</organism>
<dbReference type="PROSITE" id="PS51198">
    <property type="entry name" value="UVRD_HELICASE_ATP_BIND"/>
    <property type="match status" value="1"/>
</dbReference>
<keyword evidence="2 11" id="KW-0547">Nucleotide-binding</keyword>
<dbReference type="InterPro" id="IPR027417">
    <property type="entry name" value="P-loop_NTPase"/>
</dbReference>
<keyword evidence="6" id="KW-0238">DNA-binding</keyword>
<dbReference type="GO" id="GO:0005524">
    <property type="term" value="F:ATP binding"/>
    <property type="evidence" value="ECO:0007669"/>
    <property type="project" value="UniProtKB-UniRule"/>
</dbReference>
<comment type="catalytic activity">
    <reaction evidence="8">
        <text>Couples ATP hydrolysis with the unwinding of duplex DNA by translocating in the 3'-5' direction.</text>
        <dbReference type="EC" id="5.6.2.4"/>
    </reaction>
</comment>
<dbReference type="CDD" id="cd18807">
    <property type="entry name" value="SF1_C_UvrD"/>
    <property type="match status" value="1"/>
</dbReference>
<sequence>MPIFNSLNDKQVEAVRATEGPILILAGAGSGKTKTLTHRIAHLLRQGVAPENILAVTFTNKAAEEMRNRVKILLGNVKSQMSNVNLFIGTFHSFGVKILRQEIERFGRGKNFVIYDEDDAFSLAKNIRTELNFPQDKLKASTLLNIISKAKSELKEPEEILADANELYRNRVLRFSEIYKRRMLAANAVDFDDLIILPVKIFEKFPEILSKYQNQYQYVLVDEYQDTNHAQYTLINLLAKKHKNLFAIGDPDQAIYGWRHADFRNILNFERDYPNAKVIKLEENYRSTRNILSAAHEIISKNTERKEKKLWTQNPPGGLIEIIETGDEREEADFIISKITDLNNNLDIGLDKMVVMYRTNAQSRVLEEACLYANLPYRVIGAVKFYQRKEIKDILAYLRLIQNPGDEISEKRIEGVMGKKRFADLKIKLPELKRQTEFLAPTELIKNIIKKTNYYDYLNQKFSGLNAEGEPESDARIKNVRELIGLASKYDKTEPVLALSEFLAEAVLMQEDRKNESGEKLNLMTLHAAKGLEFDAVFIAGCEENLMPHSRSIYSLPELEEERRLCYVGLTRAKKCLWLSFAKSRGLWGERNEVLPSRFVMELPPHLVNFRSLADDFNLPEIELE</sequence>
<dbReference type="InterPro" id="IPR000212">
    <property type="entry name" value="DNA_helicase_UvrD/REP"/>
</dbReference>
<comment type="caution">
    <text evidence="14">The sequence shown here is derived from an EMBL/GenBank/DDBJ whole genome shotgun (WGS) entry which is preliminary data.</text>
</comment>
<name>A0A0G1C3S3_9BACT</name>
<evidence type="ECO:0000256" key="6">
    <source>
        <dbReference type="ARBA" id="ARBA00023125"/>
    </source>
</evidence>
<dbReference type="Gene3D" id="3.40.50.300">
    <property type="entry name" value="P-loop containing nucleotide triphosphate hydrolases"/>
    <property type="match status" value="2"/>
</dbReference>
<evidence type="ECO:0000313" key="14">
    <source>
        <dbReference type="EMBL" id="KKS44303.1"/>
    </source>
</evidence>
<evidence type="ECO:0000256" key="11">
    <source>
        <dbReference type="PROSITE-ProRule" id="PRU00560"/>
    </source>
</evidence>
<dbReference type="Proteomes" id="UP000033986">
    <property type="component" value="Unassembled WGS sequence"/>
</dbReference>
<dbReference type="InterPro" id="IPR014016">
    <property type="entry name" value="UvrD-like_ATP-bd"/>
</dbReference>
<evidence type="ECO:0000256" key="10">
    <source>
        <dbReference type="ARBA" id="ARBA00048988"/>
    </source>
</evidence>
<dbReference type="Pfam" id="PF13361">
    <property type="entry name" value="UvrD_C"/>
    <property type="match status" value="1"/>
</dbReference>
<gene>
    <name evidence="14" type="ORF">UV07_C0010G0014</name>
</gene>
<proteinExistence type="inferred from homology"/>
<evidence type="ECO:0000313" key="15">
    <source>
        <dbReference type="Proteomes" id="UP000033986"/>
    </source>
</evidence>
<evidence type="ECO:0000256" key="8">
    <source>
        <dbReference type="ARBA" id="ARBA00034617"/>
    </source>
</evidence>
<dbReference type="GO" id="GO:0003677">
    <property type="term" value="F:DNA binding"/>
    <property type="evidence" value="ECO:0007669"/>
    <property type="project" value="UniProtKB-KW"/>
</dbReference>
<evidence type="ECO:0000256" key="7">
    <source>
        <dbReference type="ARBA" id="ARBA00023235"/>
    </source>
</evidence>
<comment type="catalytic activity">
    <reaction evidence="10">
        <text>ATP + H2O = ADP + phosphate + H(+)</text>
        <dbReference type="Rhea" id="RHEA:13065"/>
        <dbReference type="ChEBI" id="CHEBI:15377"/>
        <dbReference type="ChEBI" id="CHEBI:15378"/>
        <dbReference type="ChEBI" id="CHEBI:30616"/>
        <dbReference type="ChEBI" id="CHEBI:43474"/>
        <dbReference type="ChEBI" id="CHEBI:456216"/>
        <dbReference type="EC" id="5.6.2.4"/>
    </reaction>
</comment>
<accession>A0A0G1C3S3</accession>
<dbReference type="SUPFAM" id="SSF52540">
    <property type="entry name" value="P-loop containing nucleoside triphosphate hydrolases"/>
    <property type="match status" value="1"/>
</dbReference>
<dbReference type="EMBL" id="LCDB01000010">
    <property type="protein sequence ID" value="KKS44303.1"/>
    <property type="molecule type" value="Genomic_DNA"/>
</dbReference>
<dbReference type="Pfam" id="PF00580">
    <property type="entry name" value="UvrD-helicase"/>
    <property type="match status" value="1"/>
</dbReference>
<dbReference type="GO" id="GO:0033202">
    <property type="term" value="C:DNA helicase complex"/>
    <property type="evidence" value="ECO:0007669"/>
    <property type="project" value="TreeGrafter"/>
</dbReference>
<feature type="binding site" evidence="11">
    <location>
        <begin position="26"/>
        <end position="33"/>
    </location>
    <ligand>
        <name>ATP</name>
        <dbReference type="ChEBI" id="CHEBI:30616"/>
    </ligand>
</feature>
<dbReference type="InterPro" id="IPR014017">
    <property type="entry name" value="DNA_helicase_UvrD-like_C"/>
</dbReference>
<comment type="similarity">
    <text evidence="1">Belongs to the helicase family. UvrD subfamily.</text>
</comment>
<dbReference type="GO" id="GO:0016887">
    <property type="term" value="F:ATP hydrolysis activity"/>
    <property type="evidence" value="ECO:0007669"/>
    <property type="project" value="RHEA"/>
</dbReference>